<protein>
    <submittedName>
        <fullName evidence="2">Uncharacterized protein</fullName>
    </submittedName>
</protein>
<feature type="chain" id="PRO_5041225154" evidence="1">
    <location>
        <begin position="21"/>
        <end position="67"/>
    </location>
</feature>
<name>A0AA36GSS5_CYLNA</name>
<keyword evidence="1" id="KW-0732">Signal</keyword>
<proteinExistence type="predicted"/>
<sequence length="67" mass="7586">MNFLFFVFLLGACSLALTNAATIELCCKRCHPNSHWLGGKRPKKAQCLEMCSEMFADLEHACEDFGW</sequence>
<reference evidence="2" key="1">
    <citation type="submission" date="2023-07" db="EMBL/GenBank/DDBJ databases">
        <authorList>
            <consortium name="CYATHOMIX"/>
        </authorList>
    </citation>
    <scope>NUCLEOTIDE SEQUENCE</scope>
    <source>
        <strain evidence="2">N/A</strain>
    </source>
</reference>
<evidence type="ECO:0000313" key="2">
    <source>
        <dbReference type="EMBL" id="CAJ0597464.1"/>
    </source>
</evidence>
<organism evidence="2 3">
    <name type="scientific">Cylicocyclus nassatus</name>
    <name type="common">Nematode worm</name>
    <dbReference type="NCBI Taxonomy" id="53992"/>
    <lineage>
        <taxon>Eukaryota</taxon>
        <taxon>Metazoa</taxon>
        <taxon>Ecdysozoa</taxon>
        <taxon>Nematoda</taxon>
        <taxon>Chromadorea</taxon>
        <taxon>Rhabditida</taxon>
        <taxon>Rhabditina</taxon>
        <taxon>Rhabditomorpha</taxon>
        <taxon>Strongyloidea</taxon>
        <taxon>Strongylidae</taxon>
        <taxon>Cylicocyclus</taxon>
    </lineage>
</organism>
<keyword evidence="3" id="KW-1185">Reference proteome</keyword>
<gene>
    <name evidence="2" type="ORF">CYNAS_LOCUS9447</name>
</gene>
<feature type="signal peptide" evidence="1">
    <location>
        <begin position="1"/>
        <end position="20"/>
    </location>
</feature>
<dbReference type="EMBL" id="CATQJL010000223">
    <property type="protein sequence ID" value="CAJ0597464.1"/>
    <property type="molecule type" value="Genomic_DNA"/>
</dbReference>
<comment type="caution">
    <text evidence="2">The sequence shown here is derived from an EMBL/GenBank/DDBJ whole genome shotgun (WGS) entry which is preliminary data.</text>
</comment>
<accession>A0AA36GSS5</accession>
<evidence type="ECO:0000313" key="3">
    <source>
        <dbReference type="Proteomes" id="UP001176961"/>
    </source>
</evidence>
<evidence type="ECO:0000256" key="1">
    <source>
        <dbReference type="SAM" id="SignalP"/>
    </source>
</evidence>
<dbReference type="AlphaFoldDB" id="A0AA36GSS5"/>
<dbReference type="Proteomes" id="UP001176961">
    <property type="component" value="Unassembled WGS sequence"/>
</dbReference>